<comment type="function">
    <text evidence="1">Neddylation of cullins play an essential role in the regulation of SCF-type complexes activity.</text>
</comment>
<gene>
    <name evidence="4" type="ORF">OH76DRAFT_123011</name>
</gene>
<dbReference type="OrthoDB" id="27198at2759"/>
<name>A0A371DJM7_9APHY</name>
<evidence type="ECO:0000256" key="1">
    <source>
        <dbReference type="RuleBase" id="RU410713"/>
    </source>
</evidence>
<dbReference type="Gene3D" id="1.10.238.10">
    <property type="entry name" value="EF-hand"/>
    <property type="match status" value="1"/>
</dbReference>
<dbReference type="FunFam" id="1.10.238.200:FF:000003">
    <property type="entry name" value="DCN1-like protein 3"/>
    <property type="match status" value="1"/>
</dbReference>
<keyword evidence="5" id="KW-1185">Reference proteome</keyword>
<dbReference type="PANTHER" id="PTHR12281">
    <property type="entry name" value="RP42 RELATED"/>
    <property type="match status" value="1"/>
</dbReference>
<dbReference type="InterPro" id="IPR014764">
    <property type="entry name" value="DCN-prot"/>
</dbReference>
<dbReference type="GO" id="GO:0045116">
    <property type="term" value="P:protein neddylation"/>
    <property type="evidence" value="ECO:0007669"/>
    <property type="project" value="TreeGrafter"/>
</dbReference>
<evidence type="ECO:0000256" key="2">
    <source>
        <dbReference type="SAM" id="MobiDB-lite"/>
    </source>
</evidence>
<feature type="region of interest" description="Disordered" evidence="2">
    <location>
        <begin position="14"/>
        <end position="45"/>
    </location>
</feature>
<dbReference type="AlphaFoldDB" id="A0A371DJM7"/>
<dbReference type="PROSITE" id="PS51229">
    <property type="entry name" value="DCUN1"/>
    <property type="match status" value="1"/>
</dbReference>
<dbReference type="Gene3D" id="1.10.238.200">
    <property type="entry name" value="Cullin, PONY binding domain"/>
    <property type="match status" value="1"/>
</dbReference>
<feature type="compositionally biased region" description="Low complexity" evidence="2">
    <location>
        <begin position="19"/>
        <end position="37"/>
    </location>
</feature>
<dbReference type="GO" id="GO:0031624">
    <property type="term" value="F:ubiquitin conjugating enzyme binding"/>
    <property type="evidence" value="ECO:0007669"/>
    <property type="project" value="TreeGrafter"/>
</dbReference>
<protein>
    <recommendedName>
        <fullName evidence="1">Defective in cullin neddylation protein</fullName>
    </recommendedName>
</protein>
<evidence type="ECO:0000313" key="4">
    <source>
        <dbReference type="EMBL" id="RDX52739.1"/>
    </source>
</evidence>
<evidence type="ECO:0000259" key="3">
    <source>
        <dbReference type="PROSITE" id="PS51229"/>
    </source>
</evidence>
<accession>A0A371DJM7</accession>
<dbReference type="GO" id="GO:0005886">
    <property type="term" value="C:plasma membrane"/>
    <property type="evidence" value="ECO:0007669"/>
    <property type="project" value="UniProtKB-ARBA"/>
</dbReference>
<dbReference type="EMBL" id="KZ857389">
    <property type="protein sequence ID" value="RDX52739.1"/>
    <property type="molecule type" value="Genomic_DNA"/>
</dbReference>
<dbReference type="InterPro" id="IPR042460">
    <property type="entry name" value="DCN1-like_PONY"/>
</dbReference>
<dbReference type="PANTHER" id="PTHR12281:SF12">
    <property type="entry name" value="DEFECTIVE IN CULLIN NEDDYLATION PROTEIN"/>
    <property type="match status" value="1"/>
</dbReference>
<proteinExistence type="predicted"/>
<reference evidence="4 5" key="1">
    <citation type="journal article" date="2018" name="Biotechnol. Biofuels">
        <title>Integrative visual omics of the white-rot fungus Polyporus brumalis exposes the biotechnological potential of its oxidative enzymes for delignifying raw plant biomass.</title>
        <authorList>
            <person name="Miyauchi S."/>
            <person name="Rancon A."/>
            <person name="Drula E."/>
            <person name="Hage H."/>
            <person name="Chaduli D."/>
            <person name="Favel A."/>
            <person name="Grisel S."/>
            <person name="Henrissat B."/>
            <person name="Herpoel-Gimbert I."/>
            <person name="Ruiz-Duenas F.J."/>
            <person name="Chevret D."/>
            <person name="Hainaut M."/>
            <person name="Lin J."/>
            <person name="Wang M."/>
            <person name="Pangilinan J."/>
            <person name="Lipzen A."/>
            <person name="Lesage-Meessen L."/>
            <person name="Navarro D."/>
            <person name="Riley R."/>
            <person name="Grigoriev I.V."/>
            <person name="Zhou S."/>
            <person name="Raouche S."/>
            <person name="Rosso M.N."/>
        </authorList>
    </citation>
    <scope>NUCLEOTIDE SEQUENCE [LARGE SCALE GENOMIC DNA]</scope>
    <source>
        <strain evidence="4 5">BRFM 1820</strain>
    </source>
</reference>
<sequence>MRLLSFFCCVPSSYDEHNNSSNGAAATSSKPAASKAPTKPEPYSEQRAKELFKTYEDPETPGEIGPEGFEKLCTDLDISLEGALPLVLAWQLHATEMAKFKETEWMQGTGELRASNPHTLALVLHDLEDLLLLDKPPIQSSTSAAKKKGTVASDAAEPYNRAKYYKYVADKNKAFRELYNFCFALAKPPTSRNIDMDTASAFWSVLVAPKHPIMKDILEFISEKGTYKGVTKDLWSMMLDFCTTMQPDLSNYSTDEAWPSMLDDFVAWKKPAAAAQDGTVNVEDDD</sequence>
<dbReference type="Proteomes" id="UP000256964">
    <property type="component" value="Unassembled WGS sequence"/>
</dbReference>
<dbReference type="Pfam" id="PF03556">
    <property type="entry name" value="Cullin_binding"/>
    <property type="match status" value="1"/>
</dbReference>
<dbReference type="GO" id="GO:0032182">
    <property type="term" value="F:ubiquitin-like protein binding"/>
    <property type="evidence" value="ECO:0007669"/>
    <property type="project" value="TreeGrafter"/>
</dbReference>
<dbReference type="GO" id="GO:0097602">
    <property type="term" value="F:cullin family protein binding"/>
    <property type="evidence" value="ECO:0007669"/>
    <property type="project" value="TreeGrafter"/>
</dbReference>
<evidence type="ECO:0000313" key="5">
    <source>
        <dbReference type="Proteomes" id="UP000256964"/>
    </source>
</evidence>
<dbReference type="GO" id="GO:0000151">
    <property type="term" value="C:ubiquitin ligase complex"/>
    <property type="evidence" value="ECO:0007669"/>
    <property type="project" value="TreeGrafter"/>
</dbReference>
<organism evidence="4 5">
    <name type="scientific">Lentinus brumalis</name>
    <dbReference type="NCBI Taxonomy" id="2498619"/>
    <lineage>
        <taxon>Eukaryota</taxon>
        <taxon>Fungi</taxon>
        <taxon>Dikarya</taxon>
        <taxon>Basidiomycota</taxon>
        <taxon>Agaricomycotina</taxon>
        <taxon>Agaricomycetes</taxon>
        <taxon>Polyporales</taxon>
        <taxon>Polyporaceae</taxon>
        <taxon>Lentinus</taxon>
    </lineage>
</organism>
<feature type="domain" description="DCUN1" evidence="3">
    <location>
        <begin position="43"/>
        <end position="270"/>
    </location>
</feature>
<dbReference type="InterPro" id="IPR005176">
    <property type="entry name" value="PONY_dom"/>
</dbReference>
<dbReference type="STRING" id="139420.A0A371DJM7"/>